<dbReference type="KEGG" id="vg:80517086"/>
<keyword evidence="2" id="KW-0812">Transmembrane</keyword>
<reference evidence="3" key="2">
    <citation type="journal article" date="2018" name="Nat. Commun.">
        <title>Tailed giant Tupanvirus possesses the most complete translational apparatus of the known virosphere.</title>
        <authorList>
            <person name="Abrahao J."/>
            <person name="Silva L."/>
            <person name="Silva L.S."/>
            <person name="Khalil J.Y.B."/>
            <person name="Rodrigues R."/>
            <person name="Arantes T."/>
            <person name="Assis F."/>
            <person name="Boratto P."/>
            <person name="Andrade M."/>
            <person name="Kroon E.G."/>
            <person name="Ribeiro B."/>
            <person name="Bergier I."/>
            <person name="Seligmann H."/>
            <person name="Ghigo E."/>
            <person name="Colson P."/>
            <person name="Levasseur A."/>
            <person name="Kroemer G."/>
            <person name="Raoult D."/>
            <person name="La Scola B."/>
        </authorList>
    </citation>
    <scope>NUCLEOTIDE SEQUENCE [LARGE SCALE GENOMIC DNA]</scope>
    <source>
        <strain evidence="3">Deep ocean</strain>
    </source>
</reference>
<feature type="compositionally biased region" description="Basic and acidic residues" evidence="1">
    <location>
        <begin position="144"/>
        <end position="155"/>
    </location>
</feature>
<proteinExistence type="predicted"/>
<organism evidence="3">
    <name type="scientific">Tupanvirus deep ocean</name>
    <dbReference type="NCBI Taxonomy" id="2126984"/>
    <lineage>
        <taxon>Viruses</taxon>
        <taxon>Varidnaviria</taxon>
        <taxon>Bamfordvirae</taxon>
        <taxon>Nucleocytoviricota</taxon>
        <taxon>Megaviricetes</taxon>
        <taxon>Imitervirales</taxon>
        <taxon>Mimiviridae</taxon>
        <taxon>Megamimivirinae</taxon>
        <taxon>Tupanvirus</taxon>
        <taxon>Tupanvirus altamarinense</taxon>
    </lineage>
</organism>
<keyword evidence="2" id="KW-1133">Transmembrane helix</keyword>
<evidence type="ECO:0000256" key="1">
    <source>
        <dbReference type="SAM" id="MobiDB-lite"/>
    </source>
</evidence>
<sequence>MHLFLIKEYYKMFFLITHILIGKYYPSLITQFIIGCTCYILSFLIIKDIVSTQYFEKYKYYALSLIAMDTTFIIYKAKCSMNDTKEIQPFQMIENENKPENTTTDVRTGSLQSISLSSELNDFKITHDLSLSEPDNEDSMFSTSDEKSEEKEIDPTKLSATSTESINQNFDIFK</sequence>
<feature type="region of interest" description="Disordered" evidence="1">
    <location>
        <begin position="130"/>
        <end position="174"/>
    </location>
</feature>
<dbReference type="GeneID" id="80517086"/>
<protein>
    <submittedName>
        <fullName evidence="3">Putative ORFan</fullName>
    </submittedName>
</protein>
<feature type="transmembrane region" description="Helical" evidence="2">
    <location>
        <begin position="58"/>
        <end position="75"/>
    </location>
</feature>
<feature type="transmembrane region" description="Helical" evidence="2">
    <location>
        <begin position="24"/>
        <end position="46"/>
    </location>
</feature>
<feature type="compositionally biased region" description="Polar residues" evidence="1">
    <location>
        <begin position="158"/>
        <end position="174"/>
    </location>
</feature>
<evidence type="ECO:0000313" key="3">
    <source>
        <dbReference type="EMBL" id="QKU33787.1"/>
    </source>
</evidence>
<evidence type="ECO:0000256" key="2">
    <source>
        <dbReference type="SAM" id="Phobius"/>
    </source>
</evidence>
<dbReference type="RefSeq" id="YP_010780395.1">
    <property type="nucleotide sequence ID" value="NC_075038.1"/>
</dbReference>
<accession>A0A6N1NL12</accession>
<dbReference type="EMBL" id="MF405918">
    <property type="protein sequence ID" value="QKU33787.1"/>
    <property type="molecule type" value="Genomic_DNA"/>
</dbReference>
<keyword evidence="2" id="KW-0472">Membrane</keyword>
<reference evidence="3" key="1">
    <citation type="submission" date="2017-06" db="EMBL/GenBank/DDBJ databases">
        <authorList>
            <person name="Assis F.L."/>
            <person name="Abrahao J.S."/>
            <person name="Silva L."/>
            <person name="Khalil J.B."/>
            <person name="Rodrigues R."/>
            <person name="Silva L.S."/>
            <person name="Boratto P."/>
            <person name="Andrade M."/>
            <person name="Kroon E.G."/>
            <person name="Ribeiro B."/>
            <person name="Bergier I."/>
            <person name="Seligmann H."/>
            <person name="Ghigo E."/>
            <person name="Colson P."/>
            <person name="Levasseur A."/>
            <person name="Raoult D."/>
            <person name="Scola B.L."/>
        </authorList>
    </citation>
    <scope>NUCLEOTIDE SEQUENCE</scope>
    <source>
        <strain evidence="3">Deep ocean</strain>
    </source>
</reference>
<name>A0A6N1NL12_9VIRU</name>